<feature type="transmembrane region" description="Helical" evidence="1">
    <location>
        <begin position="5"/>
        <end position="27"/>
    </location>
</feature>
<comment type="caution">
    <text evidence="2">The sequence shown here is derived from an EMBL/GenBank/DDBJ whole genome shotgun (WGS) entry which is preliminary data.</text>
</comment>
<keyword evidence="1" id="KW-0812">Transmembrane</keyword>
<accession>A0AAJ2NLW9</accession>
<dbReference type="EMBL" id="JAWJAY010000001">
    <property type="protein sequence ID" value="MDV2885153.1"/>
    <property type="molecule type" value="Genomic_DNA"/>
</dbReference>
<evidence type="ECO:0000256" key="1">
    <source>
        <dbReference type="SAM" id="Phobius"/>
    </source>
</evidence>
<dbReference type="Proteomes" id="UP001285636">
    <property type="component" value="Unassembled WGS sequence"/>
</dbReference>
<proteinExistence type="predicted"/>
<keyword evidence="1" id="KW-0472">Membrane</keyword>
<reference evidence="2" key="1">
    <citation type="submission" date="2023-10" db="EMBL/GenBank/DDBJ databases">
        <title>Screening of Alkalihalophilus pseudofirmusBZ-TG-HK211 and Its Alleviation of Salt Stress on Rapeseed Growth.</title>
        <authorList>
            <person name="Zhao B."/>
            <person name="Guo T."/>
        </authorList>
    </citation>
    <scope>NUCLEOTIDE SEQUENCE</scope>
    <source>
        <strain evidence="2">BZ-TG-HK211</strain>
    </source>
</reference>
<sequence length="109" mass="12978">MVRTIYYYAVMFVTLVMMIGGGVAMAMNVSDLVVPSPYYYSFQDFKMNQESMPDSDKTEEEIREIYLEQKEEQMEMQRTQAMNQLLKNIAWVLIPLPFFILSRRQLKRE</sequence>
<dbReference type="AlphaFoldDB" id="A0AAJ2NLW9"/>
<evidence type="ECO:0000313" key="3">
    <source>
        <dbReference type="Proteomes" id="UP001285636"/>
    </source>
</evidence>
<protein>
    <submittedName>
        <fullName evidence="2">Uncharacterized protein</fullName>
    </submittedName>
</protein>
<dbReference type="RefSeq" id="WP_012959268.1">
    <property type="nucleotide sequence ID" value="NZ_CP117835.1"/>
</dbReference>
<gene>
    <name evidence="2" type="ORF">RYX45_08160</name>
</gene>
<keyword evidence="1" id="KW-1133">Transmembrane helix</keyword>
<feature type="transmembrane region" description="Helical" evidence="1">
    <location>
        <begin position="85"/>
        <end position="102"/>
    </location>
</feature>
<evidence type="ECO:0000313" key="2">
    <source>
        <dbReference type="EMBL" id="MDV2885153.1"/>
    </source>
</evidence>
<organism evidence="2 3">
    <name type="scientific">Alkalihalophilus pseudofirmus</name>
    <name type="common">Bacillus pseudofirmus</name>
    <dbReference type="NCBI Taxonomy" id="79885"/>
    <lineage>
        <taxon>Bacteria</taxon>
        <taxon>Bacillati</taxon>
        <taxon>Bacillota</taxon>
        <taxon>Bacilli</taxon>
        <taxon>Bacillales</taxon>
        <taxon>Bacillaceae</taxon>
        <taxon>Alkalihalophilus</taxon>
    </lineage>
</organism>
<name>A0AAJ2NLW9_ALKPS</name>